<dbReference type="EMBL" id="VSSQ01019346">
    <property type="protein sequence ID" value="MPM63327.1"/>
    <property type="molecule type" value="Genomic_DNA"/>
</dbReference>
<dbReference type="PANTHER" id="PTHR34512">
    <property type="entry name" value="CELL SURFACE PROTEIN"/>
    <property type="match status" value="1"/>
</dbReference>
<organism evidence="1">
    <name type="scientific">bioreactor metagenome</name>
    <dbReference type="NCBI Taxonomy" id="1076179"/>
    <lineage>
        <taxon>unclassified sequences</taxon>
        <taxon>metagenomes</taxon>
        <taxon>ecological metagenomes</taxon>
    </lineage>
</organism>
<dbReference type="AlphaFoldDB" id="A0A645BDC1"/>
<dbReference type="SUPFAM" id="SSF50998">
    <property type="entry name" value="Quinoprotein alcohol dehydrogenase-like"/>
    <property type="match status" value="1"/>
</dbReference>
<name>A0A645BDC1_9ZZZZ</name>
<dbReference type="InterPro" id="IPR015943">
    <property type="entry name" value="WD40/YVTN_repeat-like_dom_sf"/>
</dbReference>
<sequence length="175" mass="19080">MLWDTTEWKISIATVASPLAIPGGRIFLSGGYNAGSRMLQLKQVDGKFTVETLFSLDADVFGATQQSPILYNEHIYGVRPDGKFTCLTLAGKMVWQSDSGQQFGLGPFLLADGKFLAVNDSGLLRMIEASPEKYRLLGQAQILKGRESWGPLAIAGGRLLARDLQRMVCLDIGAR</sequence>
<dbReference type="Gene3D" id="2.130.10.10">
    <property type="entry name" value="YVTN repeat-like/Quinoprotein amine dehydrogenase"/>
    <property type="match status" value="1"/>
</dbReference>
<evidence type="ECO:0000313" key="1">
    <source>
        <dbReference type="EMBL" id="MPM63327.1"/>
    </source>
</evidence>
<comment type="caution">
    <text evidence="1">The sequence shown here is derived from an EMBL/GenBank/DDBJ whole genome shotgun (WGS) entry which is preliminary data.</text>
</comment>
<accession>A0A645BDC1</accession>
<protein>
    <recommendedName>
        <fullName evidence="2">Outer membrane protein assembly factor BamB</fullName>
    </recommendedName>
</protein>
<dbReference type="PANTHER" id="PTHR34512:SF30">
    <property type="entry name" value="OUTER MEMBRANE PROTEIN ASSEMBLY FACTOR BAMB"/>
    <property type="match status" value="1"/>
</dbReference>
<dbReference type="InterPro" id="IPR011047">
    <property type="entry name" value="Quinoprotein_ADH-like_sf"/>
</dbReference>
<proteinExistence type="predicted"/>
<gene>
    <name evidence="1" type="ORF">SDC9_110207</name>
</gene>
<evidence type="ECO:0008006" key="2">
    <source>
        <dbReference type="Google" id="ProtNLM"/>
    </source>
</evidence>
<reference evidence="1" key="1">
    <citation type="submission" date="2019-08" db="EMBL/GenBank/DDBJ databases">
        <authorList>
            <person name="Kucharzyk K."/>
            <person name="Murdoch R.W."/>
            <person name="Higgins S."/>
            <person name="Loffler F."/>
        </authorList>
    </citation>
    <scope>NUCLEOTIDE SEQUENCE</scope>
</reference>